<dbReference type="SUPFAM" id="SSF53067">
    <property type="entry name" value="Actin-like ATPase domain"/>
    <property type="match status" value="1"/>
</dbReference>
<dbReference type="InterPro" id="IPR043129">
    <property type="entry name" value="ATPase_NBD"/>
</dbReference>
<evidence type="ECO:0000259" key="1">
    <source>
        <dbReference type="Pfam" id="PF01968"/>
    </source>
</evidence>
<dbReference type="InterPro" id="IPR045079">
    <property type="entry name" value="Oxoprolinase-like"/>
</dbReference>
<evidence type="ECO:0000313" key="4">
    <source>
        <dbReference type="EMBL" id="OSJ10805.1"/>
    </source>
</evidence>
<dbReference type="EMBL" id="NAFI01000171">
    <property type="protein sequence ID" value="OSJ10805.1"/>
    <property type="molecule type" value="Genomic_DNA"/>
</dbReference>
<reference evidence="4 5" key="1">
    <citation type="submission" date="2017-03" db="EMBL/GenBank/DDBJ databases">
        <title>Whole genome sequences of fourteen strains of Bradyrhizobium canariense and one strain of Bradyrhizobium japonicum isolated from Lupinus (Papilionoideae: Genisteae) species in Algeria.</title>
        <authorList>
            <person name="Crovadore J."/>
            <person name="Chekireb D."/>
            <person name="Brachmann A."/>
            <person name="Chablais R."/>
            <person name="Cochard B."/>
            <person name="Lefort F."/>
        </authorList>
    </citation>
    <scope>NUCLEOTIDE SEQUENCE [LARGE SCALE GENOMIC DNA]</scope>
    <source>
        <strain evidence="4 5">UBMA195</strain>
    </source>
</reference>
<dbReference type="Pfam" id="PF01968">
    <property type="entry name" value="Hydantoinase_A"/>
    <property type="match status" value="1"/>
</dbReference>
<organism evidence="4 5">
    <name type="scientific">Bradyrhizobium canariense</name>
    <dbReference type="NCBI Taxonomy" id="255045"/>
    <lineage>
        <taxon>Bacteria</taxon>
        <taxon>Pseudomonadati</taxon>
        <taxon>Pseudomonadota</taxon>
        <taxon>Alphaproteobacteria</taxon>
        <taxon>Hyphomicrobiales</taxon>
        <taxon>Nitrobacteraceae</taxon>
        <taxon>Bradyrhizobium</taxon>
    </lineage>
</organism>
<dbReference type="Pfam" id="PF19278">
    <property type="entry name" value="Hydant_A_C"/>
    <property type="match status" value="1"/>
</dbReference>
<dbReference type="Proteomes" id="UP000193553">
    <property type="component" value="Unassembled WGS sequence"/>
</dbReference>
<dbReference type="GO" id="GO:0005829">
    <property type="term" value="C:cytosol"/>
    <property type="evidence" value="ECO:0007669"/>
    <property type="project" value="TreeGrafter"/>
</dbReference>
<name>A0A1X3GKY3_9BRAD</name>
<dbReference type="Pfam" id="PF05378">
    <property type="entry name" value="Hydant_A_N"/>
    <property type="match status" value="1"/>
</dbReference>
<evidence type="ECO:0008006" key="6">
    <source>
        <dbReference type="Google" id="ProtNLM"/>
    </source>
</evidence>
<dbReference type="AlphaFoldDB" id="A0A1X3GKY3"/>
<protein>
    <recommendedName>
        <fullName evidence="6">5-oxoprolinase</fullName>
    </recommendedName>
</protein>
<sequence>MTVVPEHRTETERPMLVAPWRIGIDIGGTFTDVVAMDANGQIEVLKSPSRPDDPTAGVMAALEALAGRIGLTTKKLLGGCSMLIHGSTIATNTVLEGKGAQVGLLTTKGFRDTLEIRRGIREEPWNHRPPFPNVLVPRRWRLPVGGRLDKNGQELTPLNEGDVKAASAAFKAAGVDCVAVTFIHSYANGAHERRTMEILEADWNPDAIFCSHEISPYAGEYGRTSSTVLAAYVSRRVIPYLRSLEAILRKNGLFGPLLLIQSNGGIASVDEIARNPACLLLSGPAAQVGALRYVAVTAGTDNLISLEMGGTSCDLTLMEGGRFHSTDRINIAGYLALVPSVDIHSVSAGGGSIARLDAGGMVTLGPDGAGSMPGPVCYRRGGQNPTNTDAQLVLGRLAPGPFAGGTLDLDGQAARQALQRVYGDTVGLAPEAAALGVIELMDQNLRHAVEHVSAERGFDLRNFTLVAVGGAGALHASSVGRSLGCSTVYIPRLAGVFCAFGMLNSDIRLDEVRTIRRPFDQGALADLEHVAHELESGLRARLMAYGETGSQPLFSRQLDLNYLDQQSQLSIEWKDNTVDSVIAAYEERYSLLYGHAHKHSPIMTCALRVCGSRQFPGVSIQKMAAAEYVPNASGQRRVVVSRQSGAADVGVYEGSDLRPGARLVGPAVINDMTTTVFIGQGDELEVDTTNNFVVRLAVPAQGGAA</sequence>
<feature type="domain" description="Hydantoinase A/oxoprolinase" evidence="1">
    <location>
        <begin position="223"/>
        <end position="510"/>
    </location>
</feature>
<dbReference type="GO" id="GO:0017168">
    <property type="term" value="F:5-oxoprolinase (ATP-hydrolyzing) activity"/>
    <property type="evidence" value="ECO:0007669"/>
    <property type="project" value="TreeGrafter"/>
</dbReference>
<proteinExistence type="predicted"/>
<evidence type="ECO:0000313" key="5">
    <source>
        <dbReference type="Proteomes" id="UP000193553"/>
    </source>
</evidence>
<feature type="domain" description="Hydantoinase/oxoprolinase N-terminal" evidence="2">
    <location>
        <begin position="21"/>
        <end position="200"/>
    </location>
</feature>
<evidence type="ECO:0000259" key="3">
    <source>
        <dbReference type="Pfam" id="PF19278"/>
    </source>
</evidence>
<dbReference type="GO" id="GO:0006749">
    <property type="term" value="P:glutathione metabolic process"/>
    <property type="evidence" value="ECO:0007669"/>
    <property type="project" value="TreeGrafter"/>
</dbReference>
<dbReference type="InterPro" id="IPR008040">
    <property type="entry name" value="Hydant_A_N"/>
</dbReference>
<gene>
    <name evidence="4" type="ORF">BSZ18_15910</name>
</gene>
<dbReference type="InterPro" id="IPR002821">
    <property type="entry name" value="Hydantoinase_A"/>
</dbReference>
<dbReference type="InterPro" id="IPR049517">
    <property type="entry name" value="ACX-like_C"/>
</dbReference>
<dbReference type="PANTHER" id="PTHR11365">
    <property type="entry name" value="5-OXOPROLINASE RELATED"/>
    <property type="match status" value="1"/>
</dbReference>
<accession>A0A1X3GKY3</accession>
<comment type="caution">
    <text evidence="4">The sequence shown here is derived from an EMBL/GenBank/DDBJ whole genome shotgun (WGS) entry which is preliminary data.</text>
</comment>
<feature type="domain" description="Acetophenone carboxylase-like C-terminal" evidence="3">
    <location>
        <begin position="560"/>
        <end position="689"/>
    </location>
</feature>
<evidence type="ECO:0000259" key="2">
    <source>
        <dbReference type="Pfam" id="PF05378"/>
    </source>
</evidence>
<dbReference type="PANTHER" id="PTHR11365:SF23">
    <property type="entry name" value="HYPOTHETICAL 5-OXOPROLINASE (EUROFUNG)-RELATED"/>
    <property type="match status" value="1"/>
</dbReference>